<evidence type="ECO:0000313" key="3">
    <source>
        <dbReference type="Ensembl" id="ENSSPUP00000024763.1"/>
    </source>
</evidence>
<dbReference type="InterPro" id="IPR001124">
    <property type="entry name" value="Lipid-bd_serum_glycop_C"/>
</dbReference>
<evidence type="ECO:0000256" key="1">
    <source>
        <dbReference type="RuleBase" id="RU369039"/>
    </source>
</evidence>
<comment type="domain">
    <text evidence="1">The N-terminal region may be exposed to the interior of the granule, whereas the C-terminal portion may be embedded in the membrane. During phagocytosis and degranulation, proteases may be released and activated and cleave BPI at the junction of the N- and C-terminal portions of the molecule, providing controlled release of the N-terminal antibacterial fragment when bacteria are ingested.</text>
</comment>
<proteinExistence type="predicted"/>
<dbReference type="GeneTree" id="ENSGT01150000286994"/>
<dbReference type="GO" id="GO:0031663">
    <property type="term" value="P:lipopolysaccharide-mediated signaling pathway"/>
    <property type="evidence" value="ECO:0007669"/>
    <property type="project" value="TreeGrafter"/>
</dbReference>
<comment type="subunit">
    <text evidence="1">Monomer. Homodimer; disulfide-linked.</text>
</comment>
<dbReference type="Proteomes" id="UP000694392">
    <property type="component" value="Unplaced"/>
</dbReference>
<reference evidence="3" key="2">
    <citation type="submission" date="2025-09" db="UniProtKB">
        <authorList>
            <consortium name="Ensembl"/>
        </authorList>
    </citation>
    <scope>IDENTIFICATION</scope>
</reference>
<dbReference type="InterPro" id="IPR017943">
    <property type="entry name" value="Bactericidal_perm-incr_a/b_dom"/>
</dbReference>
<keyword evidence="1" id="KW-0325">Glycoprotein</keyword>
<dbReference type="OMA" id="PFHINTS"/>
<dbReference type="PANTHER" id="PTHR10504:SF84">
    <property type="entry name" value="BACTERICIDAL PERMEABILITY-INCREASING PROTEIN"/>
    <property type="match status" value="1"/>
</dbReference>
<dbReference type="GO" id="GO:0001530">
    <property type="term" value="F:lipopolysaccharide binding"/>
    <property type="evidence" value="ECO:0007669"/>
    <property type="project" value="TreeGrafter"/>
</dbReference>
<organism evidence="3 4">
    <name type="scientific">Sphenodon punctatus</name>
    <name type="common">Tuatara</name>
    <name type="synonym">Hatteria punctata</name>
    <dbReference type="NCBI Taxonomy" id="8508"/>
    <lineage>
        <taxon>Eukaryota</taxon>
        <taxon>Metazoa</taxon>
        <taxon>Chordata</taxon>
        <taxon>Craniata</taxon>
        <taxon>Vertebrata</taxon>
        <taxon>Euteleostomi</taxon>
        <taxon>Lepidosauria</taxon>
        <taxon>Sphenodontia</taxon>
        <taxon>Sphenodontidae</taxon>
        <taxon>Sphenodon</taxon>
    </lineage>
</organism>
<comment type="domain">
    <text evidence="1">The N- and C-terminal barrels adopt an identical fold despite having only 13% of conserved residues.</text>
</comment>
<keyword evidence="1" id="KW-1015">Disulfide bond</keyword>
<sequence>SSVSKKLESYLQTVPVTAKIDKVAGIDYSLVRPPVATAQSLKLALKGEFFSLARRTPFPFSAPALAFSPDPNRMLYFGVSSYFFNTAGFVYEAAGALVFNITNDMVRREGRLGGHAPWWLTLEGGLMRVPRSLFRGSMGKSR</sequence>
<dbReference type="Ensembl" id="ENSSPUT00000026433.1">
    <property type="protein sequence ID" value="ENSSPUP00000024763.1"/>
    <property type="gene ID" value="ENSSPUG00000018977.1"/>
</dbReference>
<keyword evidence="1" id="KW-0044">Antibiotic</keyword>
<keyword evidence="1" id="KW-0391">Immunity</keyword>
<dbReference type="PANTHER" id="PTHR10504">
    <property type="entry name" value="BACTERICIDAL PERMEABILITY-INCREASING BPI PROTEIN-RELATED"/>
    <property type="match status" value="1"/>
</dbReference>
<reference evidence="3" key="1">
    <citation type="submission" date="2025-08" db="UniProtKB">
        <authorList>
            <consortium name="Ensembl"/>
        </authorList>
    </citation>
    <scope>IDENTIFICATION</scope>
</reference>
<comment type="subcellular location">
    <subcellularLocation>
        <location evidence="1">Secreted</location>
    </subcellularLocation>
</comment>
<dbReference type="GO" id="GO:0050829">
    <property type="term" value="P:defense response to Gram-negative bacterium"/>
    <property type="evidence" value="ECO:0007669"/>
    <property type="project" value="UniProtKB-UniRule"/>
</dbReference>
<dbReference type="SUPFAM" id="SSF55394">
    <property type="entry name" value="Bactericidal permeability-increasing protein, BPI"/>
    <property type="match status" value="2"/>
</dbReference>
<accession>A0A8D0HP36</accession>
<dbReference type="GO" id="GO:0005615">
    <property type="term" value="C:extracellular space"/>
    <property type="evidence" value="ECO:0007669"/>
    <property type="project" value="UniProtKB-UniRule"/>
</dbReference>
<protein>
    <recommendedName>
        <fullName evidence="1">Bactericidal permeability-increasing protein</fullName>
        <shortName evidence="1">BPI</shortName>
    </recommendedName>
</protein>
<keyword evidence="1" id="KW-0929">Antimicrobial</keyword>
<evidence type="ECO:0000313" key="4">
    <source>
        <dbReference type="Proteomes" id="UP000694392"/>
    </source>
</evidence>
<keyword evidence="1" id="KW-0732">Signal</keyword>
<keyword evidence="4" id="KW-1185">Reference proteome</keyword>
<dbReference type="InterPro" id="IPR032942">
    <property type="entry name" value="BPI/LBP/Plunc"/>
</dbReference>
<dbReference type="Pfam" id="PF02886">
    <property type="entry name" value="LBP_BPI_CETP_C"/>
    <property type="match status" value="1"/>
</dbReference>
<dbReference type="GO" id="GO:0045087">
    <property type="term" value="P:innate immune response"/>
    <property type="evidence" value="ECO:0007669"/>
    <property type="project" value="UniProtKB-UniRule"/>
</dbReference>
<comment type="function">
    <text evidence="1">The cytotoxic action of BPI is limited to many species of Gram-negative bacteria; this specificity may be explained by a strong affinity of the very basic N-terminal half for the negatively charged lipopolysaccharides that are unique to the Gram-negative bacterial outer envelope.</text>
</comment>
<name>A0A8D0HP36_SPHPU</name>
<keyword evidence="1" id="KW-0964">Secreted</keyword>
<evidence type="ECO:0000259" key="2">
    <source>
        <dbReference type="Pfam" id="PF02886"/>
    </source>
</evidence>
<dbReference type="Gene3D" id="3.15.20.10">
    <property type="entry name" value="Bactericidal permeability-increasing protein, domain 2"/>
    <property type="match status" value="1"/>
</dbReference>
<dbReference type="AlphaFoldDB" id="A0A8D0HP36"/>
<keyword evidence="1" id="KW-0399">Innate immunity</keyword>
<feature type="domain" description="Lipid-binding serum glycoprotein C-terminal" evidence="2">
    <location>
        <begin position="40"/>
        <end position="109"/>
    </location>
</feature>